<dbReference type="Proteomes" id="UP000832011">
    <property type="component" value="Chromosome"/>
</dbReference>
<keyword evidence="8 9" id="KW-0472">Membrane</keyword>
<evidence type="ECO:0000256" key="4">
    <source>
        <dbReference type="ARBA" id="ARBA00022475"/>
    </source>
</evidence>
<dbReference type="NCBIfam" id="TIGR01843">
    <property type="entry name" value="type_I_hlyD"/>
    <property type="match status" value="1"/>
</dbReference>
<dbReference type="InterPro" id="IPR058982">
    <property type="entry name" value="Beta-barrel_AprE"/>
</dbReference>
<evidence type="ECO:0000256" key="5">
    <source>
        <dbReference type="ARBA" id="ARBA00022519"/>
    </source>
</evidence>
<dbReference type="InterPro" id="IPR006144">
    <property type="entry name" value="Secretion_HlyD_CS"/>
</dbReference>
<name>A0ABY4ED07_9NEIS</name>
<accession>A0ABY4ED07</accession>
<evidence type="ECO:0000256" key="11">
    <source>
        <dbReference type="SAM" id="MobiDB-lite"/>
    </source>
</evidence>
<reference evidence="14 15" key="1">
    <citation type="journal article" date="2022" name="Res Sq">
        <title>Evolution of multicellular longitudinally dividing oral cavity symbionts (Neisseriaceae).</title>
        <authorList>
            <person name="Nyongesa S."/>
            <person name="Weber P."/>
            <person name="Bernet E."/>
            <person name="Pullido F."/>
            <person name="Nieckarz M."/>
            <person name="Delaby M."/>
            <person name="Nieves C."/>
            <person name="Viehboeck T."/>
            <person name="Krause N."/>
            <person name="Rivera-Millot A."/>
            <person name="Nakamura A."/>
            <person name="Vischer N."/>
            <person name="VanNieuwenhze M."/>
            <person name="Brun Y."/>
            <person name="Cava F."/>
            <person name="Bulgheresi S."/>
            <person name="Veyrier F."/>
        </authorList>
    </citation>
    <scope>NUCLEOTIDE SEQUENCE [LARGE SCALE GENOMIC DNA]</scope>
    <source>
        <strain evidence="14 15">SN4</strain>
    </source>
</reference>
<evidence type="ECO:0000256" key="6">
    <source>
        <dbReference type="ARBA" id="ARBA00022692"/>
    </source>
</evidence>
<evidence type="ECO:0000256" key="9">
    <source>
        <dbReference type="RuleBase" id="RU365093"/>
    </source>
</evidence>
<dbReference type="InterPro" id="IPR050739">
    <property type="entry name" value="MFP"/>
</dbReference>
<keyword evidence="7 9" id="KW-1133">Transmembrane helix</keyword>
<evidence type="ECO:0000256" key="7">
    <source>
        <dbReference type="ARBA" id="ARBA00022989"/>
    </source>
</evidence>
<dbReference type="Gene3D" id="2.40.30.170">
    <property type="match status" value="1"/>
</dbReference>
<dbReference type="InterPro" id="IPR010129">
    <property type="entry name" value="T1SS_HlyD"/>
</dbReference>
<dbReference type="PANTHER" id="PTHR30386:SF27">
    <property type="entry name" value="MEMBRANE FUSION PROTEIN (MFP) FAMILY PROTEIN"/>
    <property type="match status" value="1"/>
</dbReference>
<comment type="similarity">
    <text evidence="2 9">Belongs to the membrane fusion protein (MFP) (TC 8.A.1) family.</text>
</comment>
<keyword evidence="10" id="KW-0175">Coiled coil</keyword>
<keyword evidence="3 9" id="KW-0813">Transport</keyword>
<dbReference type="PROSITE" id="PS00543">
    <property type="entry name" value="HLYD_FAMILY"/>
    <property type="match status" value="1"/>
</dbReference>
<keyword evidence="15" id="KW-1185">Reference proteome</keyword>
<dbReference type="PRINTS" id="PR01490">
    <property type="entry name" value="RTXTOXIND"/>
</dbReference>
<evidence type="ECO:0000259" key="13">
    <source>
        <dbReference type="Pfam" id="PF26002"/>
    </source>
</evidence>
<evidence type="ECO:0000256" key="1">
    <source>
        <dbReference type="ARBA" id="ARBA00004377"/>
    </source>
</evidence>
<gene>
    <name evidence="14" type="ORF">LVJ82_01615</name>
</gene>
<dbReference type="PANTHER" id="PTHR30386">
    <property type="entry name" value="MEMBRANE FUSION SUBUNIT OF EMRAB-TOLC MULTIDRUG EFFLUX PUMP"/>
    <property type="match status" value="1"/>
</dbReference>
<protein>
    <recommendedName>
        <fullName evidence="9">Membrane fusion protein (MFP) family protein</fullName>
    </recommendedName>
</protein>
<evidence type="ECO:0000256" key="10">
    <source>
        <dbReference type="SAM" id="Coils"/>
    </source>
</evidence>
<feature type="domain" description="CyaD-like alpha-helical hairpin" evidence="12">
    <location>
        <begin position="185"/>
        <end position="359"/>
    </location>
</feature>
<organism evidence="14 15">
    <name type="scientific">Vitreoscilla massiliensis</name>
    <dbReference type="NCBI Taxonomy" id="1689272"/>
    <lineage>
        <taxon>Bacteria</taxon>
        <taxon>Pseudomonadati</taxon>
        <taxon>Pseudomonadota</taxon>
        <taxon>Betaproteobacteria</taxon>
        <taxon>Neisseriales</taxon>
        <taxon>Neisseriaceae</taxon>
        <taxon>Vitreoscilla</taxon>
    </lineage>
</organism>
<dbReference type="InterPro" id="IPR059040">
    <property type="entry name" value="HH_CyaD-like"/>
</dbReference>
<feature type="region of interest" description="Disordered" evidence="11">
    <location>
        <begin position="164"/>
        <end position="184"/>
    </location>
</feature>
<proteinExistence type="inferred from homology"/>
<evidence type="ECO:0000313" key="14">
    <source>
        <dbReference type="EMBL" id="UOO91317.1"/>
    </source>
</evidence>
<dbReference type="Pfam" id="PF26002">
    <property type="entry name" value="Beta-barrel_AprE"/>
    <property type="match status" value="1"/>
</dbReference>
<dbReference type="RefSeq" id="WP_058355653.1">
    <property type="nucleotide sequence ID" value="NZ_CABKVG010000007.1"/>
</dbReference>
<feature type="domain" description="AprE-like beta-barrel" evidence="13">
    <location>
        <begin position="397"/>
        <end position="486"/>
    </location>
</feature>
<feature type="transmembrane region" description="Helical" evidence="9">
    <location>
        <begin position="57"/>
        <end position="75"/>
    </location>
</feature>
<keyword evidence="5 9" id="KW-0997">Cell inner membrane</keyword>
<sequence length="509" mass="56333">MRLQAFKEFIQRYGSVWKQVWAVRDQLDPPKREQDEREFLPAHLELTESPLSAAPKWAARLVILFALIALLWAIFGKLDIVAVAQGKTSLGGRSKTIQALETAVVERINVKDGQTVKKGEVLLELAGIGSDSDYNRSLEALRAAYLNKWRSETLLAAIENGHSPRLSSSIDTDKQESTTHNQDNTAASAVNSLQAASVTQNLKQQIIASIPQSAIIEAQTLVLNQYQAWATKDQQLASVKEQRIAERASTQAQISKLAAMTQIEGQRVSDYRELVAQDYLAKHSLLEQESKYIQAKNDLASQQSTLQQIAQAIKQAEDERILNTQTIKRDTLDVLRQANEQIGQLEPEAEKAEQRKKLMTLTAPVDGTVQQLATHTIGGVVTAAQPIMVIVPSEDKLEIEAIVPNKDIGFVQAGQEVVVKIESFPYTRYGYLTGKVKTVSFDAVENKDLGLVYTAIVSLDHDTLNIEGKPVRLDAGMNATAEIKTGKRSVISYLLSPLQTKVDESLRER</sequence>
<evidence type="ECO:0000256" key="2">
    <source>
        <dbReference type="ARBA" id="ARBA00009477"/>
    </source>
</evidence>
<dbReference type="EMBL" id="CP091511">
    <property type="protein sequence ID" value="UOO91317.1"/>
    <property type="molecule type" value="Genomic_DNA"/>
</dbReference>
<keyword evidence="4 9" id="KW-1003">Cell membrane</keyword>
<feature type="coiled-coil region" evidence="10">
    <location>
        <begin position="299"/>
        <end position="355"/>
    </location>
</feature>
<evidence type="ECO:0000259" key="12">
    <source>
        <dbReference type="Pfam" id="PF25988"/>
    </source>
</evidence>
<evidence type="ECO:0000256" key="8">
    <source>
        <dbReference type="ARBA" id="ARBA00023136"/>
    </source>
</evidence>
<evidence type="ECO:0000256" key="3">
    <source>
        <dbReference type="ARBA" id="ARBA00022448"/>
    </source>
</evidence>
<comment type="subcellular location">
    <subcellularLocation>
        <location evidence="1 9">Cell inner membrane</location>
        <topology evidence="1 9">Single-pass membrane protein</topology>
    </subcellularLocation>
</comment>
<dbReference type="Pfam" id="PF25988">
    <property type="entry name" value="HH_CyaD"/>
    <property type="match status" value="1"/>
</dbReference>
<keyword evidence="6 9" id="KW-0812">Transmembrane</keyword>
<evidence type="ECO:0000313" key="15">
    <source>
        <dbReference type="Proteomes" id="UP000832011"/>
    </source>
</evidence>